<keyword evidence="4" id="KW-1015">Disulfide bond</keyword>
<reference evidence="8" key="1">
    <citation type="submission" date="2020-05" db="EMBL/GenBank/DDBJ databases">
        <title>Mycena genomes resolve the evolution of fungal bioluminescence.</title>
        <authorList>
            <person name="Tsai I.J."/>
        </authorList>
    </citation>
    <scope>NUCLEOTIDE SEQUENCE</scope>
    <source>
        <strain evidence="8">CCC161011</strain>
    </source>
</reference>
<evidence type="ECO:0000313" key="8">
    <source>
        <dbReference type="EMBL" id="KAF7359873.1"/>
    </source>
</evidence>
<evidence type="ECO:0000256" key="3">
    <source>
        <dbReference type="ARBA" id="ARBA00022729"/>
    </source>
</evidence>
<protein>
    <submittedName>
        <fullName evidence="8">CFEM domain-containing protein</fullName>
    </submittedName>
</protein>
<gene>
    <name evidence="8" type="ORF">MVEN_00712800</name>
</gene>
<organism evidence="8 9">
    <name type="scientific">Mycena venus</name>
    <dbReference type="NCBI Taxonomy" id="2733690"/>
    <lineage>
        <taxon>Eukaryota</taxon>
        <taxon>Fungi</taxon>
        <taxon>Dikarya</taxon>
        <taxon>Basidiomycota</taxon>
        <taxon>Agaricomycotina</taxon>
        <taxon>Agaricomycetes</taxon>
        <taxon>Agaricomycetidae</taxon>
        <taxon>Agaricales</taxon>
        <taxon>Marasmiineae</taxon>
        <taxon>Mycenaceae</taxon>
        <taxon>Mycena</taxon>
    </lineage>
</organism>
<name>A0A8H6YHI0_9AGAR</name>
<evidence type="ECO:0000256" key="1">
    <source>
        <dbReference type="ARBA" id="ARBA00004613"/>
    </source>
</evidence>
<accession>A0A8H6YHI0</accession>
<feature type="region of interest" description="Disordered" evidence="5">
    <location>
        <begin position="180"/>
        <end position="204"/>
    </location>
</feature>
<feature type="chain" id="PRO_5034803804" evidence="6">
    <location>
        <begin position="17"/>
        <end position="268"/>
    </location>
</feature>
<feature type="signal peptide" evidence="6">
    <location>
        <begin position="1"/>
        <end position="16"/>
    </location>
</feature>
<dbReference type="InterPro" id="IPR008427">
    <property type="entry name" value="Extracellular_membr_CFEM_dom"/>
</dbReference>
<evidence type="ECO:0000259" key="7">
    <source>
        <dbReference type="PROSITE" id="PS52012"/>
    </source>
</evidence>
<comment type="subcellular location">
    <subcellularLocation>
        <location evidence="1">Secreted</location>
    </subcellularLocation>
</comment>
<dbReference type="Pfam" id="PF05730">
    <property type="entry name" value="CFEM"/>
    <property type="match status" value="1"/>
</dbReference>
<dbReference type="AlphaFoldDB" id="A0A8H6YHI0"/>
<feature type="compositionally biased region" description="Pro residues" evidence="5">
    <location>
        <begin position="191"/>
        <end position="201"/>
    </location>
</feature>
<evidence type="ECO:0000313" key="9">
    <source>
        <dbReference type="Proteomes" id="UP000620124"/>
    </source>
</evidence>
<comment type="caution">
    <text evidence="8">The sequence shown here is derived from an EMBL/GenBank/DDBJ whole genome shotgun (WGS) entry which is preliminary data.</text>
</comment>
<keyword evidence="2" id="KW-0964">Secreted</keyword>
<sequence>MRFALALLALASSALAQSSEGSSASSASASKSSAAASRSSAASSASSAFSAGQSSGSSAASAAQASVTASLSPCAATCIAAAVNATDCKAISNVTCVCTDPNFQSMATSCLKAECQPSEVGAAQGLQQQQCGARECSFSYSIPRASCTTSLFVCLPPSFLPSLLQAWALVLPPITPTRAPSIQSDRRCSLTPPPPSAPLPKPLGDQHRPLHALQLRRRHLRLALLLLLQQQALPPPPPRSGPATASSSRSALRCLEGLWGLLLFERVG</sequence>
<evidence type="ECO:0000256" key="2">
    <source>
        <dbReference type="ARBA" id="ARBA00022525"/>
    </source>
</evidence>
<evidence type="ECO:0000256" key="4">
    <source>
        <dbReference type="ARBA" id="ARBA00023157"/>
    </source>
</evidence>
<dbReference type="PROSITE" id="PS52012">
    <property type="entry name" value="CFEM"/>
    <property type="match status" value="1"/>
</dbReference>
<keyword evidence="3 6" id="KW-0732">Signal</keyword>
<dbReference type="Proteomes" id="UP000620124">
    <property type="component" value="Unassembled WGS sequence"/>
</dbReference>
<proteinExistence type="predicted"/>
<dbReference type="EMBL" id="JACAZI010000005">
    <property type="protein sequence ID" value="KAF7359873.1"/>
    <property type="molecule type" value="Genomic_DNA"/>
</dbReference>
<evidence type="ECO:0000256" key="5">
    <source>
        <dbReference type="SAM" id="MobiDB-lite"/>
    </source>
</evidence>
<feature type="domain" description="CFEM" evidence="7">
    <location>
        <begin position="46"/>
        <end position="158"/>
    </location>
</feature>
<evidence type="ECO:0000256" key="6">
    <source>
        <dbReference type="SAM" id="SignalP"/>
    </source>
</evidence>
<dbReference type="GO" id="GO:0005576">
    <property type="term" value="C:extracellular region"/>
    <property type="evidence" value="ECO:0007669"/>
    <property type="project" value="UniProtKB-SubCell"/>
</dbReference>
<dbReference type="OrthoDB" id="4505683at2759"/>
<keyword evidence="9" id="KW-1185">Reference proteome</keyword>
<dbReference type="SMART" id="SM00747">
    <property type="entry name" value="CFEM"/>
    <property type="match status" value="1"/>
</dbReference>